<dbReference type="RefSeq" id="WP_067717730.1">
    <property type="nucleotide sequence ID" value="NZ_LPVJ01000053.1"/>
</dbReference>
<evidence type="ECO:0000313" key="1">
    <source>
        <dbReference type="EMBL" id="KUO95333.1"/>
    </source>
</evidence>
<accession>A0A101XPR4</accession>
<gene>
    <name evidence="1" type="ORF">ATW55_04420</name>
</gene>
<evidence type="ECO:0008006" key="3">
    <source>
        <dbReference type="Google" id="ProtNLM"/>
    </source>
</evidence>
<proteinExistence type="predicted"/>
<dbReference type="PANTHER" id="PTHR38433">
    <property type="match status" value="1"/>
</dbReference>
<dbReference type="PANTHER" id="PTHR38433:SF1">
    <property type="entry name" value="DUF1641 DOMAIN-CONTAINING PROTEIN"/>
    <property type="match status" value="1"/>
</dbReference>
<reference evidence="1 2" key="1">
    <citation type="submission" date="2015-12" db="EMBL/GenBank/DDBJ databases">
        <title>Draft genome sequence of Acidibacillus ferrooxidans ITV001, isolated from a chalcopyrite acid mine drainage site in Brazil.</title>
        <authorList>
            <person name="Dall'Agnol H."/>
            <person name="Nancucheo I."/>
            <person name="Johnson B."/>
            <person name="Oliveira R."/>
            <person name="Leite L."/>
            <person name="Pylro V."/>
            <person name="Nunes G.L."/>
            <person name="Tzotzos G."/>
            <person name="Fernandes G.R."/>
            <person name="Dutra J."/>
            <person name="Orellana S.C."/>
            <person name="Oliveira G."/>
        </authorList>
    </citation>
    <scope>NUCLEOTIDE SEQUENCE [LARGE SCALE GENOMIC DNA]</scope>
    <source>
        <strain evidence="2">ITV01</strain>
    </source>
</reference>
<name>A0A101XPR4_9BACL</name>
<dbReference type="InterPro" id="IPR012440">
    <property type="entry name" value="DUF1641"/>
</dbReference>
<dbReference type="EMBL" id="LPVJ01000053">
    <property type="protein sequence ID" value="KUO95333.1"/>
    <property type="molecule type" value="Genomic_DNA"/>
</dbReference>
<evidence type="ECO:0000313" key="2">
    <source>
        <dbReference type="Proteomes" id="UP000053557"/>
    </source>
</evidence>
<dbReference type="Pfam" id="PF07849">
    <property type="entry name" value="DUF1641"/>
    <property type="match status" value="1"/>
</dbReference>
<dbReference type="AlphaFoldDB" id="A0A101XPR4"/>
<comment type="caution">
    <text evidence="1">The sequence shown here is derived from an EMBL/GenBank/DDBJ whole genome shotgun (WGS) entry which is preliminary data.</text>
</comment>
<sequence length="159" mass="16880">MAAPIQKIARTVDGGQVTDVDALKPLLAVVADHQDSLEQGLHLLGELSDSGILEALTAMVTAKEKIAKIAVEQALRPEATTLINNMMSALGGLTKIDPEMTGTLLNGLAQGLEDGRKSVQNQKKVGLLDLGRALNDPDINRTLKFAMGFLKGFGKSMMD</sequence>
<dbReference type="OrthoDB" id="147801at2"/>
<dbReference type="Proteomes" id="UP000053557">
    <property type="component" value="Unassembled WGS sequence"/>
</dbReference>
<keyword evidence="2" id="KW-1185">Reference proteome</keyword>
<organism evidence="1 2">
    <name type="scientific">Ferroacidibacillus organovorans</name>
    <dbReference type="NCBI Taxonomy" id="1765683"/>
    <lineage>
        <taxon>Bacteria</taxon>
        <taxon>Bacillati</taxon>
        <taxon>Bacillota</taxon>
        <taxon>Bacilli</taxon>
        <taxon>Bacillales</taxon>
        <taxon>Alicyclobacillaceae</taxon>
        <taxon>Ferroacidibacillus</taxon>
    </lineage>
</organism>
<protein>
    <recommendedName>
        <fullName evidence="3">DUF1641 domain-containing protein</fullName>
    </recommendedName>
</protein>